<evidence type="ECO:0000256" key="3">
    <source>
        <dbReference type="ARBA" id="ARBA00022448"/>
    </source>
</evidence>
<protein>
    <submittedName>
        <fullName evidence="10">Membrane protein</fullName>
    </submittedName>
</protein>
<evidence type="ECO:0000256" key="5">
    <source>
        <dbReference type="ARBA" id="ARBA00022692"/>
    </source>
</evidence>
<sequence length="428" mass="45759">MTDIRRIPWDRYREFRTRQREALGVPRRPAAEESRPPPSATPGEDGPSGTEPGGDSGAQRPASPRLDQPTDAGAARFGRAGQPLNRFSPLYIGFVGAIGVMLAILLSRVVAKLATTLTILVVAFFLTLALNPIVEWLIHRNLRRSQAVAAVFAGLLVVGALVGLLVMPPVLREGGALMQNTPDYVDRLLNSSLVQKLDKNYDIVDKLQTEINDRITDGTFVGRVFGGVLGAGKALVNGVFQAFTILILTLYFLATFPRVKQSAFAMVPLSRRARFTLLAEEIMRRTGAYAIGQAAVATINAVLSYIMMALVGIPYAAVLAVLVGLLGLIPMVGATIGAVLVATVAFFDEPRKAIIAGVYYLIYQQLENYVIAPRIMARTVSVPGAVTVVAALAGGTLLGVLGALLAVPVAAGLLLLYEEVLLPRQKAH</sequence>
<keyword evidence="6 9" id="KW-1133">Transmembrane helix</keyword>
<keyword evidence="4" id="KW-1003">Cell membrane</keyword>
<reference evidence="10 11" key="1">
    <citation type="journal article" date="2013" name="ISME J.">
        <title>A metabolic model for members of the genus Tetrasphaera involved in enhanced biological phosphorus removal.</title>
        <authorList>
            <person name="Kristiansen R."/>
            <person name="Nguyen H.T.T."/>
            <person name="Saunders A.M."/>
            <person name="Nielsen J.L."/>
            <person name="Wimmer R."/>
            <person name="Le V.Q."/>
            <person name="McIlroy S.J."/>
            <person name="Petrovski S."/>
            <person name="Seviour R.J."/>
            <person name="Calteau A."/>
            <person name="Nielsen K.L."/>
            <person name="Nielsen P.H."/>
        </authorList>
    </citation>
    <scope>NUCLEOTIDE SEQUENCE [LARGE SCALE GENOMIC DNA]</scope>
    <source>
        <strain evidence="10 11">Ben 74</strain>
    </source>
</reference>
<keyword evidence="11" id="KW-1185">Reference proteome</keyword>
<dbReference type="RefSeq" id="WP_235433994.1">
    <property type="nucleotide sequence ID" value="NZ_HF571038.1"/>
</dbReference>
<dbReference type="STRING" id="1193518.BN13_460006"/>
<evidence type="ECO:0000256" key="7">
    <source>
        <dbReference type="ARBA" id="ARBA00023136"/>
    </source>
</evidence>
<feature type="transmembrane region" description="Helical" evidence="9">
    <location>
        <begin position="234"/>
        <end position="254"/>
    </location>
</feature>
<evidence type="ECO:0000256" key="2">
    <source>
        <dbReference type="ARBA" id="ARBA00009773"/>
    </source>
</evidence>
<name>A0A077MCY5_9MICO</name>
<gene>
    <name evidence="10" type="ORF">BN13_460006</name>
</gene>
<dbReference type="PANTHER" id="PTHR21716">
    <property type="entry name" value="TRANSMEMBRANE PROTEIN"/>
    <property type="match status" value="1"/>
</dbReference>
<evidence type="ECO:0000256" key="9">
    <source>
        <dbReference type="SAM" id="Phobius"/>
    </source>
</evidence>
<dbReference type="GO" id="GO:0005886">
    <property type="term" value="C:plasma membrane"/>
    <property type="evidence" value="ECO:0007669"/>
    <property type="project" value="UniProtKB-SubCell"/>
</dbReference>
<feature type="region of interest" description="Disordered" evidence="8">
    <location>
        <begin position="18"/>
        <end position="77"/>
    </location>
</feature>
<feature type="transmembrane region" description="Helical" evidence="9">
    <location>
        <begin position="89"/>
        <end position="111"/>
    </location>
</feature>
<dbReference type="Pfam" id="PF01594">
    <property type="entry name" value="AI-2E_transport"/>
    <property type="match status" value="1"/>
</dbReference>
<comment type="similarity">
    <text evidence="2">Belongs to the autoinducer-2 exporter (AI-2E) (TC 2.A.86) family.</text>
</comment>
<feature type="transmembrane region" description="Helical" evidence="9">
    <location>
        <begin position="150"/>
        <end position="171"/>
    </location>
</feature>
<feature type="transmembrane region" description="Helical" evidence="9">
    <location>
        <begin position="117"/>
        <end position="138"/>
    </location>
</feature>
<feature type="transmembrane region" description="Helical" evidence="9">
    <location>
        <begin position="313"/>
        <end position="346"/>
    </location>
</feature>
<dbReference type="EMBL" id="CAJC01000157">
    <property type="protein sequence ID" value="CCI53740.1"/>
    <property type="molecule type" value="Genomic_DNA"/>
</dbReference>
<dbReference type="AlphaFoldDB" id="A0A077MCY5"/>
<proteinExistence type="inferred from homology"/>
<dbReference type="GO" id="GO:0055085">
    <property type="term" value="P:transmembrane transport"/>
    <property type="evidence" value="ECO:0007669"/>
    <property type="project" value="TreeGrafter"/>
</dbReference>
<keyword evidence="3" id="KW-0813">Transport</keyword>
<dbReference type="InterPro" id="IPR002549">
    <property type="entry name" value="AI-2E-like"/>
</dbReference>
<keyword evidence="5 9" id="KW-0812">Transmembrane</keyword>
<evidence type="ECO:0000256" key="6">
    <source>
        <dbReference type="ARBA" id="ARBA00022989"/>
    </source>
</evidence>
<comment type="caution">
    <text evidence="10">The sequence shown here is derived from an EMBL/GenBank/DDBJ whole genome shotgun (WGS) entry which is preliminary data.</text>
</comment>
<accession>A0A077MCY5</accession>
<evidence type="ECO:0000256" key="8">
    <source>
        <dbReference type="SAM" id="MobiDB-lite"/>
    </source>
</evidence>
<evidence type="ECO:0000256" key="1">
    <source>
        <dbReference type="ARBA" id="ARBA00004651"/>
    </source>
</evidence>
<dbReference type="Proteomes" id="UP000035720">
    <property type="component" value="Unassembled WGS sequence"/>
</dbReference>
<organism evidence="10 11">
    <name type="scientific">Nostocoides jenkinsii Ben 74</name>
    <dbReference type="NCBI Taxonomy" id="1193518"/>
    <lineage>
        <taxon>Bacteria</taxon>
        <taxon>Bacillati</taxon>
        <taxon>Actinomycetota</taxon>
        <taxon>Actinomycetes</taxon>
        <taxon>Micrococcales</taxon>
        <taxon>Intrasporangiaceae</taxon>
        <taxon>Nostocoides</taxon>
    </lineage>
</organism>
<evidence type="ECO:0000256" key="4">
    <source>
        <dbReference type="ARBA" id="ARBA00022475"/>
    </source>
</evidence>
<dbReference type="PANTHER" id="PTHR21716:SF53">
    <property type="entry name" value="PERMEASE PERM-RELATED"/>
    <property type="match status" value="1"/>
</dbReference>
<feature type="transmembrane region" description="Helical" evidence="9">
    <location>
        <begin position="384"/>
        <end position="417"/>
    </location>
</feature>
<evidence type="ECO:0000313" key="11">
    <source>
        <dbReference type="Proteomes" id="UP000035720"/>
    </source>
</evidence>
<keyword evidence="7 9" id="KW-0472">Membrane</keyword>
<evidence type="ECO:0000313" key="10">
    <source>
        <dbReference type="EMBL" id="CCI53740.1"/>
    </source>
</evidence>
<comment type="subcellular location">
    <subcellularLocation>
        <location evidence="1">Cell membrane</location>
        <topology evidence="1">Multi-pass membrane protein</topology>
    </subcellularLocation>
</comment>